<proteinExistence type="predicted"/>
<reference evidence="3" key="1">
    <citation type="journal article" date="2019" name="Int. J. Syst. Evol. Microbiol.">
        <title>The Global Catalogue of Microorganisms (GCM) 10K type strain sequencing project: providing services to taxonomists for standard genome sequencing and annotation.</title>
        <authorList>
            <consortium name="The Broad Institute Genomics Platform"/>
            <consortium name="The Broad Institute Genome Sequencing Center for Infectious Disease"/>
            <person name="Wu L."/>
            <person name="Ma J."/>
        </authorList>
    </citation>
    <scope>NUCLEOTIDE SEQUENCE [LARGE SCALE GENOMIC DNA]</scope>
    <source>
        <strain evidence="3">CCUG 56029</strain>
    </source>
</reference>
<comment type="caution">
    <text evidence="2">The sequence shown here is derived from an EMBL/GenBank/DDBJ whole genome shotgun (WGS) entry which is preliminary data.</text>
</comment>
<accession>A0ABV8XLU0</accession>
<feature type="chain" id="PRO_5045180708" description="Ig-like domain-containing protein" evidence="1">
    <location>
        <begin position="35"/>
        <end position="306"/>
    </location>
</feature>
<dbReference type="EMBL" id="JBHSEH010000004">
    <property type="protein sequence ID" value="MFC4425255.1"/>
    <property type="molecule type" value="Genomic_DNA"/>
</dbReference>
<evidence type="ECO:0000256" key="1">
    <source>
        <dbReference type="SAM" id="SignalP"/>
    </source>
</evidence>
<name>A0ABV8XLU0_9DEIO</name>
<feature type="signal peptide" evidence="1">
    <location>
        <begin position="1"/>
        <end position="34"/>
    </location>
</feature>
<dbReference type="Proteomes" id="UP001595998">
    <property type="component" value="Unassembled WGS sequence"/>
</dbReference>
<dbReference type="RefSeq" id="WP_380036440.1">
    <property type="nucleotide sequence ID" value="NZ_JBHSEH010000004.1"/>
</dbReference>
<evidence type="ECO:0000313" key="3">
    <source>
        <dbReference type="Proteomes" id="UP001595998"/>
    </source>
</evidence>
<sequence>MTRDRFHPLQGWRACHAVLTVAAVCLVAPPTAQAGGGGAPPTAAQPPRTSAALQVTTTMAGFRQKNLPPAMQWDARANVPDANIEKVQFFIDGHLSSTPRDAPYVYGGRSNAGAAGRFVSTWLKPGPHTFTTTITTRDGRTASETVVANVVAPPAPVAALAGGWERVVTTADQERALKGRTVAPEEWLPEKVLNKSWFIIFDEAGMWVLDPFPSGVMEHVTVQGNRLNTLGGARMAVDGIPITAYGKPISPYLCVQGQDGAYTWSVTGDTLTLKSITPGCMARQAILEGTWTRMKTVPPRNLTFER</sequence>
<dbReference type="Gene3D" id="2.60.40.10">
    <property type="entry name" value="Immunoglobulins"/>
    <property type="match status" value="1"/>
</dbReference>
<keyword evidence="3" id="KW-1185">Reference proteome</keyword>
<evidence type="ECO:0008006" key="4">
    <source>
        <dbReference type="Google" id="ProtNLM"/>
    </source>
</evidence>
<dbReference type="InterPro" id="IPR013783">
    <property type="entry name" value="Ig-like_fold"/>
</dbReference>
<gene>
    <name evidence="2" type="ORF">ACFOZ9_03455</name>
</gene>
<protein>
    <recommendedName>
        <fullName evidence="4">Ig-like domain-containing protein</fullName>
    </recommendedName>
</protein>
<keyword evidence="1" id="KW-0732">Signal</keyword>
<evidence type="ECO:0000313" key="2">
    <source>
        <dbReference type="EMBL" id="MFC4425255.1"/>
    </source>
</evidence>
<organism evidence="2 3">
    <name type="scientific">Deinococcus navajonensis</name>
    <dbReference type="NCBI Taxonomy" id="309884"/>
    <lineage>
        <taxon>Bacteria</taxon>
        <taxon>Thermotogati</taxon>
        <taxon>Deinococcota</taxon>
        <taxon>Deinococci</taxon>
        <taxon>Deinococcales</taxon>
        <taxon>Deinococcaceae</taxon>
        <taxon>Deinococcus</taxon>
    </lineage>
</organism>